<feature type="chain" id="PRO_5012744597" description="Cutinase" evidence="3">
    <location>
        <begin position="23"/>
        <end position="230"/>
    </location>
</feature>
<dbReference type="SMART" id="SM01110">
    <property type="entry name" value="Cutinase"/>
    <property type="match status" value="1"/>
</dbReference>
<sequence>MPTILNIIQTLLLLAHTHFVLPSPLPLPTPQDQEPPTTSCPAITIISVRGATEYPGEGRLGTLAGDIGNASENTQRIALDYPAELFPYYSSVLSGIRTLTDLLNGSSAACPDTKFVLMGYSEGAHVIGDTLCGGLLTREIDSVIGGKVAAIIFMADPRHVANEPINVGTASRNGLFPRPSFNSCSNYYSRMKSYCDAGDWVCDSGLNRDVHSAVVEKYRAVAVAFVNGLL</sequence>
<dbReference type="Pfam" id="PF01083">
    <property type="entry name" value="Cutinase"/>
    <property type="match status" value="1"/>
</dbReference>
<comment type="caution">
    <text evidence="4">The sequence shown here is derived from an EMBL/GenBank/DDBJ whole genome shotgun (WGS) entry which is preliminary data.</text>
</comment>
<accession>A0A2B7XSH2</accession>
<dbReference type="OrthoDB" id="2586582at2759"/>
<evidence type="ECO:0008006" key="6">
    <source>
        <dbReference type="Google" id="ProtNLM"/>
    </source>
</evidence>
<name>A0A2B7XSH2_9EURO</name>
<evidence type="ECO:0000256" key="1">
    <source>
        <dbReference type="ARBA" id="ARBA00022801"/>
    </source>
</evidence>
<gene>
    <name evidence="4" type="ORF">AJ79_04806</name>
</gene>
<keyword evidence="1" id="KW-0378">Hydrolase</keyword>
<dbReference type="InterPro" id="IPR029058">
    <property type="entry name" value="AB_hydrolase_fold"/>
</dbReference>
<dbReference type="AlphaFoldDB" id="A0A2B7XSH2"/>
<evidence type="ECO:0000313" key="5">
    <source>
        <dbReference type="Proteomes" id="UP000223968"/>
    </source>
</evidence>
<dbReference type="EMBL" id="PDNB01000071">
    <property type="protein sequence ID" value="PGH11548.1"/>
    <property type="molecule type" value="Genomic_DNA"/>
</dbReference>
<dbReference type="STRING" id="1447875.A0A2B7XSH2"/>
<dbReference type="PANTHER" id="PTHR33630">
    <property type="entry name" value="CUTINASE RV1984C-RELATED-RELATED"/>
    <property type="match status" value="1"/>
</dbReference>
<keyword evidence="2" id="KW-1015">Disulfide bond</keyword>
<dbReference type="SUPFAM" id="SSF53474">
    <property type="entry name" value="alpha/beta-Hydrolases"/>
    <property type="match status" value="1"/>
</dbReference>
<dbReference type="Gene3D" id="3.40.50.1820">
    <property type="entry name" value="alpha/beta hydrolase"/>
    <property type="match status" value="1"/>
</dbReference>
<evidence type="ECO:0000256" key="3">
    <source>
        <dbReference type="SAM" id="SignalP"/>
    </source>
</evidence>
<proteinExistence type="predicted"/>
<evidence type="ECO:0000256" key="2">
    <source>
        <dbReference type="ARBA" id="ARBA00023157"/>
    </source>
</evidence>
<dbReference type="Proteomes" id="UP000223968">
    <property type="component" value="Unassembled WGS sequence"/>
</dbReference>
<evidence type="ECO:0000313" key="4">
    <source>
        <dbReference type="EMBL" id="PGH11548.1"/>
    </source>
</evidence>
<dbReference type="InterPro" id="IPR000675">
    <property type="entry name" value="Cutinase/axe"/>
</dbReference>
<dbReference type="PANTHER" id="PTHR33630:SF9">
    <property type="entry name" value="CUTINASE 4"/>
    <property type="match status" value="1"/>
</dbReference>
<keyword evidence="5" id="KW-1185">Reference proteome</keyword>
<keyword evidence="3" id="KW-0732">Signal</keyword>
<organism evidence="4 5">
    <name type="scientific">Helicocarpus griseus UAMH5409</name>
    <dbReference type="NCBI Taxonomy" id="1447875"/>
    <lineage>
        <taxon>Eukaryota</taxon>
        <taxon>Fungi</taxon>
        <taxon>Dikarya</taxon>
        <taxon>Ascomycota</taxon>
        <taxon>Pezizomycotina</taxon>
        <taxon>Eurotiomycetes</taxon>
        <taxon>Eurotiomycetidae</taxon>
        <taxon>Onygenales</taxon>
        <taxon>Ajellomycetaceae</taxon>
        <taxon>Helicocarpus</taxon>
    </lineage>
</organism>
<feature type="signal peptide" evidence="3">
    <location>
        <begin position="1"/>
        <end position="22"/>
    </location>
</feature>
<dbReference type="GO" id="GO:0052689">
    <property type="term" value="F:carboxylic ester hydrolase activity"/>
    <property type="evidence" value="ECO:0007669"/>
    <property type="project" value="UniProtKB-ARBA"/>
</dbReference>
<protein>
    <recommendedName>
        <fullName evidence="6">Cutinase</fullName>
    </recommendedName>
</protein>
<reference evidence="4 5" key="1">
    <citation type="submission" date="2017-10" db="EMBL/GenBank/DDBJ databases">
        <title>Comparative genomics in systemic dimorphic fungi from Ajellomycetaceae.</title>
        <authorList>
            <person name="Munoz J.F."/>
            <person name="Mcewen J.G."/>
            <person name="Clay O.K."/>
            <person name="Cuomo C.A."/>
        </authorList>
    </citation>
    <scope>NUCLEOTIDE SEQUENCE [LARGE SCALE GENOMIC DNA]</scope>
    <source>
        <strain evidence="4 5">UAMH5409</strain>
    </source>
</reference>